<evidence type="ECO:0000313" key="7">
    <source>
        <dbReference type="Proteomes" id="UP000816034"/>
    </source>
</evidence>
<dbReference type="SUPFAM" id="SSF55120">
    <property type="entry name" value="Pseudouridine synthase"/>
    <property type="match status" value="1"/>
</dbReference>
<reference evidence="6 7" key="1">
    <citation type="journal article" date="2018" name="BMC Genomics">
        <title>The genome of Naegleria lovaniensis, the basis for a comparative approach to unravel pathogenicity factors of the human pathogenic amoeba N. fowleri.</title>
        <authorList>
            <person name="Liechti N."/>
            <person name="Schurch N."/>
            <person name="Bruggmann R."/>
            <person name="Wittwer M."/>
        </authorList>
    </citation>
    <scope>NUCLEOTIDE SEQUENCE [LARGE SCALE GENOMIC DNA]</scope>
    <source>
        <strain evidence="6 7">ATCC 30569</strain>
    </source>
</reference>
<dbReference type="GO" id="GO:0031119">
    <property type="term" value="P:tRNA pseudouridine synthesis"/>
    <property type="evidence" value="ECO:0007669"/>
    <property type="project" value="TreeGrafter"/>
</dbReference>
<evidence type="ECO:0000256" key="4">
    <source>
        <dbReference type="SAM" id="Coils"/>
    </source>
</evidence>
<keyword evidence="2" id="KW-0819">tRNA processing</keyword>
<evidence type="ECO:0000259" key="5">
    <source>
        <dbReference type="Pfam" id="PF01416"/>
    </source>
</evidence>
<protein>
    <recommendedName>
        <fullName evidence="5">Pseudouridine synthase I TruA alpha/beta domain-containing protein</fullName>
    </recommendedName>
</protein>
<feature type="domain" description="Pseudouridine synthase I TruA alpha/beta" evidence="5">
    <location>
        <begin position="264"/>
        <end position="369"/>
    </location>
</feature>
<gene>
    <name evidence="6" type="ORF">C9374_002616</name>
</gene>
<dbReference type="EMBL" id="PYSW02000016">
    <property type="protein sequence ID" value="KAG2386170.1"/>
    <property type="molecule type" value="Genomic_DNA"/>
</dbReference>
<evidence type="ECO:0000256" key="1">
    <source>
        <dbReference type="ARBA" id="ARBA00009375"/>
    </source>
</evidence>
<dbReference type="RefSeq" id="XP_044550162.1">
    <property type="nucleotide sequence ID" value="XM_044692053.1"/>
</dbReference>
<dbReference type="Gene3D" id="3.30.70.660">
    <property type="entry name" value="Pseudouridine synthase I, catalytic domain, C-terminal subdomain"/>
    <property type="match status" value="1"/>
</dbReference>
<dbReference type="InterPro" id="IPR020103">
    <property type="entry name" value="PsdUridine_synth_cat_dom_sf"/>
</dbReference>
<dbReference type="AlphaFoldDB" id="A0AA88KJY9"/>
<organism evidence="6 7">
    <name type="scientific">Naegleria lovaniensis</name>
    <name type="common">Amoeba</name>
    <dbReference type="NCBI Taxonomy" id="51637"/>
    <lineage>
        <taxon>Eukaryota</taxon>
        <taxon>Discoba</taxon>
        <taxon>Heterolobosea</taxon>
        <taxon>Tetramitia</taxon>
        <taxon>Eutetramitia</taxon>
        <taxon>Vahlkampfiidae</taxon>
        <taxon>Naegleria</taxon>
    </lineage>
</organism>
<evidence type="ECO:0000256" key="3">
    <source>
        <dbReference type="ARBA" id="ARBA00023235"/>
    </source>
</evidence>
<dbReference type="InterPro" id="IPR020094">
    <property type="entry name" value="TruA/RsuA/RluB/E/F_N"/>
</dbReference>
<dbReference type="Gene3D" id="3.30.70.580">
    <property type="entry name" value="Pseudouridine synthase I, catalytic domain, N-terminal subdomain"/>
    <property type="match status" value="1"/>
</dbReference>
<evidence type="ECO:0000256" key="2">
    <source>
        <dbReference type="ARBA" id="ARBA00022694"/>
    </source>
</evidence>
<dbReference type="InterPro" id="IPR020095">
    <property type="entry name" value="PsdUridine_synth_TruA_C"/>
</dbReference>
<keyword evidence="3" id="KW-0413">Isomerase</keyword>
<sequence>MTQVFNKVIMKQQQMTNFGNNERLKRLLMCVGYSGNGVSGSQFQRNVSVEKTIEGKLLKHMHQVGMLGVKQLTRQQENDYGKKQEFYTKLHTNMDWNASSRTDKGVHAVANFFSCNIPPTAPNIKAKLSEWRSELNNSFASDDILQVFHMDVLEDNEEFNCRQFGMWRTYEYFIPQFCLKAMYEVCRSIPNTNQSNSQKKGRAQLPEINLEQICTRFNSVFSKMEGFRNFQNFTSASSAQSNHSNKVEDEEDQDDELFQDLTLSDSVGRQFYRTVLQCQAKSHTLPIPHFKLYSSSTTPLSTAETLRGISIKVTASGFLYHQIRKMIGLAISHWLYPKEIDEEFIDISLFSQERMFIPTAPGDSLILVHTALKDPSLEKFVYNNSGNMRPETHSLYPQIMLETSASFKHVQNYLSTRSNSGDKKQDEKKPVQRSSWIQLAHELKFYLNDLVNQKENVKKRAKKQIEAQRKREEWKKRDEQEQRAAKISSISEKAKQGLEHDVDFLPIGYRLHFYVKFKCLPNEERTISALNTLQEMIRLGTIPPKENNFEILDQIVLSKFKHSFPAL</sequence>
<dbReference type="GO" id="GO:0005634">
    <property type="term" value="C:nucleus"/>
    <property type="evidence" value="ECO:0007669"/>
    <property type="project" value="TreeGrafter"/>
</dbReference>
<dbReference type="GO" id="GO:1990481">
    <property type="term" value="P:mRNA pseudouridine synthesis"/>
    <property type="evidence" value="ECO:0007669"/>
    <property type="project" value="TreeGrafter"/>
</dbReference>
<comment type="similarity">
    <text evidence="1">Belongs to the tRNA pseudouridine synthase TruA family.</text>
</comment>
<keyword evidence="4" id="KW-0175">Coiled coil</keyword>
<dbReference type="PANTHER" id="PTHR11142:SF4">
    <property type="entry name" value="PSEUDOURIDYLATE SYNTHASE 1 HOMOLOG"/>
    <property type="match status" value="1"/>
</dbReference>
<comment type="caution">
    <text evidence="6">The sequence shown here is derived from an EMBL/GenBank/DDBJ whole genome shotgun (WGS) entry which is preliminary data.</text>
</comment>
<dbReference type="Pfam" id="PF01416">
    <property type="entry name" value="PseudoU_synth_1"/>
    <property type="match status" value="1"/>
</dbReference>
<name>A0AA88KJY9_NAELO</name>
<dbReference type="InterPro" id="IPR001406">
    <property type="entry name" value="PsdUridine_synth_TruA"/>
</dbReference>
<feature type="coiled-coil region" evidence="4">
    <location>
        <begin position="447"/>
        <end position="482"/>
    </location>
</feature>
<dbReference type="GeneID" id="68095071"/>
<proteinExistence type="inferred from homology"/>
<accession>A0AA88KJY9</accession>
<dbReference type="Proteomes" id="UP000816034">
    <property type="component" value="Unassembled WGS sequence"/>
</dbReference>
<dbReference type="InterPro" id="IPR020097">
    <property type="entry name" value="PsdUridine_synth_TruA_a/b_dom"/>
</dbReference>
<dbReference type="GO" id="GO:0009982">
    <property type="term" value="F:pseudouridine synthase activity"/>
    <property type="evidence" value="ECO:0007669"/>
    <property type="project" value="InterPro"/>
</dbReference>
<evidence type="ECO:0000313" key="6">
    <source>
        <dbReference type="EMBL" id="KAG2386170.1"/>
    </source>
</evidence>
<dbReference type="GO" id="GO:0003723">
    <property type="term" value="F:RNA binding"/>
    <property type="evidence" value="ECO:0007669"/>
    <property type="project" value="InterPro"/>
</dbReference>
<dbReference type="PANTHER" id="PTHR11142">
    <property type="entry name" value="PSEUDOURIDYLATE SYNTHASE"/>
    <property type="match status" value="1"/>
</dbReference>
<keyword evidence="7" id="KW-1185">Reference proteome</keyword>